<evidence type="ECO:0000313" key="2">
    <source>
        <dbReference type="EMBL" id="AVO27372.1"/>
    </source>
</evidence>
<sequence length="347" mass="39593">MKKFVPFIVLSLFVILLLSLCGPILTKRQQEEAQRAYEAERHLVVFSDLPQDVNDGLAQLFYEQKHLRVQIYSKSDGDIRQALKTDSGVKPDILIASEDNLREQKKNGILQPYASPVTDKVLPSMKDPEQLWNGLWYNPMVFIVSQSYYERRGMQIRTWDDLLTDPEMVLAFPDLASMDMAGEFLCSFVEMRGIEDSERYLRSLQGHVASYSKSMSANVRRVASGEADMGVADAAVARQYRHDGAPIYILYPRDGTSYWLTGVAVTNWCEDGELTNAFIDWLYSSNANAVLWQKHIFLSDALPPAKAEVDAKGQEITLFPVKKQYSDQGRRDLQAWWIKSVRFGKEK</sequence>
<dbReference type="PANTHER" id="PTHR30006">
    <property type="entry name" value="THIAMINE-BINDING PERIPLASMIC PROTEIN-RELATED"/>
    <property type="match status" value="1"/>
</dbReference>
<proteinExistence type="predicted"/>
<dbReference type="Pfam" id="PF13531">
    <property type="entry name" value="SBP_bac_11"/>
    <property type="match status" value="1"/>
</dbReference>
<dbReference type="PANTHER" id="PTHR30006:SF2">
    <property type="entry name" value="ABC TRANSPORTER SUBSTRATE-BINDING PROTEIN"/>
    <property type="match status" value="1"/>
</dbReference>
<evidence type="ECO:0000256" key="1">
    <source>
        <dbReference type="ARBA" id="ARBA00022729"/>
    </source>
</evidence>
<dbReference type="Proteomes" id="UP000238358">
    <property type="component" value="Chromosome"/>
</dbReference>
<dbReference type="AlphaFoldDB" id="A0A2S0M7H3"/>
<dbReference type="GO" id="GO:0030976">
    <property type="term" value="F:thiamine pyrophosphate binding"/>
    <property type="evidence" value="ECO:0007669"/>
    <property type="project" value="TreeGrafter"/>
</dbReference>
<dbReference type="OrthoDB" id="3034376at2"/>
<dbReference type="EMBL" id="CP027569">
    <property type="protein sequence ID" value="AVO27372.1"/>
    <property type="molecule type" value="Genomic_DNA"/>
</dbReference>
<evidence type="ECO:0000313" key="3">
    <source>
        <dbReference type="Proteomes" id="UP000238358"/>
    </source>
</evidence>
<protein>
    <recommendedName>
        <fullName evidence="4">Iron(III) transport system substrate-binding protein</fullName>
    </recommendedName>
</protein>
<gene>
    <name evidence="2" type="ORF">C6Y28_07035</name>
</gene>
<name>A0A2S0M7H3_MEGEL</name>
<dbReference type="Gene3D" id="3.40.190.10">
    <property type="entry name" value="Periplasmic binding protein-like II"/>
    <property type="match status" value="2"/>
</dbReference>
<dbReference type="GO" id="GO:0030288">
    <property type="term" value="C:outer membrane-bounded periplasmic space"/>
    <property type="evidence" value="ECO:0007669"/>
    <property type="project" value="TreeGrafter"/>
</dbReference>
<dbReference type="GO" id="GO:0015888">
    <property type="term" value="P:thiamine transport"/>
    <property type="evidence" value="ECO:0007669"/>
    <property type="project" value="TreeGrafter"/>
</dbReference>
<reference evidence="2 3" key="1">
    <citation type="journal article" date="2018" name="Genome Announc.">
        <title>Complete genomes of two Megasphaera elsdenii strains, NCIMB 702410 and ATCC 25940.</title>
        <authorList>
            <person name="Hatmaker E.A."/>
            <person name="O'Dell K."/>
            <person name="Riley L.A."/>
            <person name="Klingeman D.M."/>
            <person name="Guss A.M."/>
        </authorList>
    </citation>
    <scope>NUCLEOTIDE SEQUENCE [LARGE SCALE GENOMIC DNA]</scope>
    <source>
        <strain evidence="2 3">NCIMB702410</strain>
    </source>
</reference>
<keyword evidence="1" id="KW-0732">Signal</keyword>
<dbReference type="GO" id="GO:0030975">
    <property type="term" value="F:thiamine binding"/>
    <property type="evidence" value="ECO:0007669"/>
    <property type="project" value="TreeGrafter"/>
</dbReference>
<organism evidence="2 3">
    <name type="scientific">Megasphaera elsdenii</name>
    <dbReference type="NCBI Taxonomy" id="907"/>
    <lineage>
        <taxon>Bacteria</taxon>
        <taxon>Bacillati</taxon>
        <taxon>Bacillota</taxon>
        <taxon>Negativicutes</taxon>
        <taxon>Veillonellales</taxon>
        <taxon>Veillonellaceae</taxon>
        <taxon>Megasphaera</taxon>
    </lineage>
</organism>
<dbReference type="SUPFAM" id="SSF53850">
    <property type="entry name" value="Periplasmic binding protein-like II"/>
    <property type="match status" value="1"/>
</dbReference>
<evidence type="ECO:0008006" key="4">
    <source>
        <dbReference type="Google" id="ProtNLM"/>
    </source>
</evidence>
<accession>A0A2S0M7H3</accession>
<dbReference type="RefSeq" id="WP_027894927.1">
    <property type="nucleotide sequence ID" value="NZ_CP027569.1"/>
</dbReference>